<proteinExistence type="inferred from homology"/>
<name>A0A0B1S2V4_OESDE</name>
<accession>A0A0B1S2V4</accession>
<dbReference type="InterPro" id="IPR010313">
    <property type="entry name" value="Glycine_N-acyltransferase"/>
</dbReference>
<dbReference type="Gene3D" id="3.40.630.30">
    <property type="match status" value="1"/>
</dbReference>
<dbReference type="PANTHER" id="PTHR15298">
    <property type="entry name" value="L-COA N-ACYLTRANSFERASE-RELATED"/>
    <property type="match status" value="1"/>
</dbReference>
<dbReference type="GO" id="GO:0005739">
    <property type="term" value="C:mitochondrion"/>
    <property type="evidence" value="ECO:0007669"/>
    <property type="project" value="InterPro"/>
</dbReference>
<keyword evidence="3" id="KW-1185">Reference proteome</keyword>
<protein>
    <recommendedName>
        <fullName evidence="1">Glycine N-acyltransferase-like protein</fullName>
        <ecNumber evidence="1">2.3.1.-</ecNumber>
    </recommendedName>
</protein>
<evidence type="ECO:0000313" key="3">
    <source>
        <dbReference type="Proteomes" id="UP000053660"/>
    </source>
</evidence>
<dbReference type="EC" id="2.3.1.-" evidence="1"/>
<dbReference type="Proteomes" id="UP000053660">
    <property type="component" value="Unassembled WGS sequence"/>
</dbReference>
<dbReference type="GO" id="GO:0047961">
    <property type="term" value="F:glycine N-acyltransferase activity"/>
    <property type="evidence" value="ECO:0007669"/>
    <property type="project" value="InterPro"/>
</dbReference>
<keyword evidence="1" id="KW-0012">Acyltransferase</keyword>
<evidence type="ECO:0000256" key="1">
    <source>
        <dbReference type="RuleBase" id="RU368002"/>
    </source>
</evidence>
<keyword evidence="1" id="KW-0808">Transferase</keyword>
<sequence>MVDATGLLNHLFVLEEHRKKGLGNIIELDLARKLIDCGNKVYKCVEFYNTPVIAGTQRSPLWSTAKNAEGTDLTYVFLVAARESAKD</sequence>
<gene>
    <name evidence="2" type="ORF">OESDEN_22169</name>
</gene>
<reference evidence="2 3" key="1">
    <citation type="submission" date="2014-03" db="EMBL/GenBank/DDBJ databases">
        <title>Draft genome of the hookworm Oesophagostomum dentatum.</title>
        <authorList>
            <person name="Mitreva M."/>
        </authorList>
    </citation>
    <scope>NUCLEOTIDE SEQUENCE [LARGE SCALE GENOMIC DNA]</scope>
    <source>
        <strain evidence="2 3">OD-Hann</strain>
    </source>
</reference>
<dbReference type="EMBL" id="KN609999">
    <property type="protein sequence ID" value="KHJ78211.1"/>
    <property type="molecule type" value="Genomic_DNA"/>
</dbReference>
<evidence type="ECO:0000313" key="2">
    <source>
        <dbReference type="EMBL" id="KHJ78211.1"/>
    </source>
</evidence>
<dbReference type="AlphaFoldDB" id="A0A0B1S2V4"/>
<comment type="similarity">
    <text evidence="1">Belongs to the glycine N-acyltransferase family.</text>
</comment>
<dbReference type="OrthoDB" id="5778665at2759"/>
<dbReference type="PANTHER" id="PTHR15298:SF1">
    <property type="entry name" value="GLYCINE N-ACYLTRANSFERASE-LIKE PROTEIN"/>
    <property type="match status" value="1"/>
</dbReference>
<organism evidence="2 3">
    <name type="scientific">Oesophagostomum dentatum</name>
    <name type="common">Nodular worm</name>
    <dbReference type="NCBI Taxonomy" id="61180"/>
    <lineage>
        <taxon>Eukaryota</taxon>
        <taxon>Metazoa</taxon>
        <taxon>Ecdysozoa</taxon>
        <taxon>Nematoda</taxon>
        <taxon>Chromadorea</taxon>
        <taxon>Rhabditida</taxon>
        <taxon>Rhabditina</taxon>
        <taxon>Rhabditomorpha</taxon>
        <taxon>Strongyloidea</taxon>
        <taxon>Strongylidae</taxon>
        <taxon>Oesophagostomum</taxon>
    </lineage>
</organism>